<dbReference type="eggNOG" id="COG4752">
    <property type="taxonomic scope" value="Bacteria"/>
</dbReference>
<dbReference type="Pfam" id="PF09936">
    <property type="entry name" value="Methyltrn_RNA_4"/>
    <property type="match status" value="1"/>
</dbReference>
<dbReference type="KEGG" id="sfu:Sfum_3043"/>
<accession>A0LMM3</accession>
<dbReference type="HOGENOM" id="CLU_1414575_0_0_7"/>
<gene>
    <name evidence="2" type="ordered locus">Sfum_3001</name>
    <name evidence="3" type="ordered locus">Sfum_3043</name>
</gene>
<sequence length="189" mass="21123">MARLYAALVHYPVLNRRGEIIASAITNLDLHDLARAGRTYDVRACYVVTPLRDQQALSERLLKHWNEGIARELLPERVEALRRIKVVEDIRAAADDIASVHGLRPGIWATTAGKGERRLTHREARRLLVEDAKPYLLLFGTGWGLAPAVFDQVDAVLEPIAGMNGYNHLSVRCAAAILFDRLLRADQSI</sequence>
<dbReference type="InParanoid" id="A0LMM3"/>
<protein>
    <recommendedName>
        <fullName evidence="1">tRNA (guanine-N(1)-)-methyltransferase C-terminal domain-containing protein</fullName>
    </recommendedName>
</protein>
<feature type="domain" description="tRNA (guanine-N(1)-)-methyltransferase C-terminal" evidence="1">
    <location>
        <begin position="4"/>
        <end position="183"/>
    </location>
</feature>
<dbReference type="KEGG" id="sfu:Sfum_3001"/>
<proteinExistence type="predicted"/>
<dbReference type="InterPro" id="IPR019230">
    <property type="entry name" value="RNA_MeTrfase_C_dom"/>
</dbReference>
<reference evidence="2 4" key="1">
    <citation type="submission" date="2006-10" db="EMBL/GenBank/DDBJ databases">
        <title>Complete sequence of Syntrophobacter fumaroxidans MPOB.</title>
        <authorList>
            <consortium name="US DOE Joint Genome Institute"/>
            <person name="Copeland A."/>
            <person name="Lucas S."/>
            <person name="Lapidus A."/>
            <person name="Barry K."/>
            <person name="Detter J.C."/>
            <person name="Glavina del Rio T."/>
            <person name="Hammon N."/>
            <person name="Israni S."/>
            <person name="Pitluck S."/>
            <person name="Goltsman E.G."/>
            <person name="Martinez M."/>
            <person name="Schmutz J."/>
            <person name="Larimer F."/>
            <person name="Land M."/>
            <person name="Hauser L."/>
            <person name="Kyrpides N."/>
            <person name="Kim E."/>
            <person name="Boone D.R."/>
            <person name="Brockman F."/>
            <person name="Culley D."/>
            <person name="Ferry J."/>
            <person name="Gunsalus R."/>
            <person name="McInerney M.J."/>
            <person name="Morrison M."/>
            <person name="Plugge C."/>
            <person name="Rohlin L."/>
            <person name="Scholten J."/>
            <person name="Sieber J."/>
            <person name="Stams A.J.M."/>
            <person name="Worm P."/>
            <person name="Henstra A.M."/>
            <person name="Richardson P."/>
        </authorList>
    </citation>
    <scope>NUCLEOTIDE SEQUENCE [LARGE SCALE GENOMIC DNA]</scope>
    <source>
        <strain evidence="4">DSM 10017 / MPOB</strain>
        <strain evidence="2">MPOB</strain>
    </source>
</reference>
<name>A0LMM3_SYNFM</name>
<dbReference type="CDD" id="cd18085">
    <property type="entry name" value="TM1570-like"/>
    <property type="match status" value="1"/>
</dbReference>
<evidence type="ECO:0000313" key="4">
    <source>
        <dbReference type="Proteomes" id="UP000001784"/>
    </source>
</evidence>
<dbReference type="STRING" id="335543.Sfum_3001"/>
<dbReference type="EMBL" id="CP000478">
    <property type="protein sequence ID" value="ABK18675.1"/>
    <property type="molecule type" value="Genomic_DNA"/>
</dbReference>
<dbReference type="Proteomes" id="UP000001784">
    <property type="component" value="Chromosome"/>
</dbReference>
<dbReference type="EMBL" id="CP000478">
    <property type="protein sequence ID" value="ABK18717.1"/>
    <property type="molecule type" value="Genomic_DNA"/>
</dbReference>
<organism evidence="2 4">
    <name type="scientific">Syntrophobacter fumaroxidans (strain DSM 10017 / MPOB)</name>
    <dbReference type="NCBI Taxonomy" id="335543"/>
    <lineage>
        <taxon>Bacteria</taxon>
        <taxon>Pseudomonadati</taxon>
        <taxon>Thermodesulfobacteriota</taxon>
        <taxon>Syntrophobacteria</taxon>
        <taxon>Syntrophobacterales</taxon>
        <taxon>Syntrophobacteraceae</taxon>
        <taxon>Syntrophobacter</taxon>
    </lineage>
</organism>
<dbReference type="RefSeq" id="WP_011699839.1">
    <property type="nucleotide sequence ID" value="NC_008554.1"/>
</dbReference>
<dbReference type="Gene3D" id="3.40.1280.10">
    <property type="match status" value="1"/>
</dbReference>
<dbReference type="OrthoDB" id="9794931at2"/>
<dbReference type="AlphaFoldDB" id="A0LMM3"/>
<dbReference type="InterPro" id="IPR029026">
    <property type="entry name" value="tRNA_m1G_MTases_N"/>
</dbReference>
<keyword evidence="4" id="KW-1185">Reference proteome</keyword>
<evidence type="ECO:0000259" key="1">
    <source>
        <dbReference type="Pfam" id="PF09936"/>
    </source>
</evidence>
<evidence type="ECO:0000313" key="2">
    <source>
        <dbReference type="EMBL" id="ABK18675.1"/>
    </source>
</evidence>
<evidence type="ECO:0000313" key="3">
    <source>
        <dbReference type="EMBL" id="ABK18717.1"/>
    </source>
</evidence>